<dbReference type="PANTHER" id="PTHR31060:SF31">
    <property type="entry name" value="BTB_POZ DOMAIN PROTEIN"/>
    <property type="match status" value="1"/>
</dbReference>
<evidence type="ECO:0000313" key="2">
    <source>
        <dbReference type="RefSeq" id="XP_030526552.1"/>
    </source>
</evidence>
<protein>
    <submittedName>
        <fullName evidence="2">Uncharacterized protein LOC115738161</fullName>
    </submittedName>
</protein>
<organism evidence="1 2">
    <name type="scientific">Rhodamnia argentea</name>
    <dbReference type="NCBI Taxonomy" id="178133"/>
    <lineage>
        <taxon>Eukaryota</taxon>
        <taxon>Viridiplantae</taxon>
        <taxon>Streptophyta</taxon>
        <taxon>Embryophyta</taxon>
        <taxon>Tracheophyta</taxon>
        <taxon>Spermatophyta</taxon>
        <taxon>Magnoliopsida</taxon>
        <taxon>eudicotyledons</taxon>
        <taxon>Gunneridae</taxon>
        <taxon>Pentapetalae</taxon>
        <taxon>rosids</taxon>
        <taxon>malvids</taxon>
        <taxon>Myrtales</taxon>
        <taxon>Myrtaceae</taxon>
        <taxon>Myrtoideae</taxon>
        <taxon>Myrteae</taxon>
        <taxon>Australasian group</taxon>
        <taxon>Rhodamnia</taxon>
    </lineage>
</organism>
<name>A0A8B8NVJ8_9MYRT</name>
<dbReference type="InterPro" id="IPR038920">
    <property type="entry name" value="At3g05675-like"/>
</dbReference>
<evidence type="ECO:0000313" key="1">
    <source>
        <dbReference type="Proteomes" id="UP000827889"/>
    </source>
</evidence>
<dbReference type="Proteomes" id="UP000827889">
    <property type="component" value="Chromosome 8"/>
</dbReference>
<keyword evidence="1" id="KW-1185">Reference proteome</keyword>
<dbReference type="KEGG" id="rarg:115738161"/>
<accession>A0A8B8NVJ8</accession>
<dbReference type="OrthoDB" id="778222at2759"/>
<dbReference type="GO" id="GO:0016567">
    <property type="term" value="P:protein ubiquitination"/>
    <property type="evidence" value="ECO:0007669"/>
    <property type="project" value="UniProtKB-UniPathway"/>
</dbReference>
<dbReference type="RefSeq" id="XP_030526552.1">
    <property type="nucleotide sequence ID" value="XM_030670692.2"/>
</dbReference>
<dbReference type="PANTHER" id="PTHR31060">
    <property type="entry name" value="OSJNBA0011J08.25 PROTEIN-RELATED"/>
    <property type="match status" value="1"/>
</dbReference>
<dbReference type="GeneID" id="115738161"/>
<proteinExistence type="predicted"/>
<dbReference type="UniPathway" id="UPA00143"/>
<reference evidence="2" key="1">
    <citation type="submission" date="2025-08" db="UniProtKB">
        <authorList>
            <consortium name="RefSeq"/>
        </authorList>
    </citation>
    <scope>IDENTIFICATION</scope>
    <source>
        <tissue evidence="2">Leaf</tissue>
    </source>
</reference>
<gene>
    <name evidence="2" type="primary">LOC115738161</name>
</gene>
<dbReference type="AlphaFoldDB" id="A0A8B8NVJ8"/>
<sequence>MKESLAIERYGVRTRPYYYSSSSSSSSLMSSLFTATVNMAAKTLVSAASPSKSPFASADRWRLSDHLRFMVMLMAWVTLWFLRVLKDHFPGLGGHLQYPLQSTRLASSVAGSFDFPPLLTYPAAATTSASALALPSSPPSLEMILREDADGPSIRALGRALSHILALLNDIPASSRKYEFAMSMADRILEENSRDGHEDLLEINRVALSLAFSRTSSLLYDSLQQNRSKDVVSGLFPMSIIRALPMGSYINSYLKGVNVCVGAVARYMKSGTLPWHGGRQLTGPAGMDEGEMAAEKLAQELLWITNKLRVFGSLDEALEQWSFASGLASLCLGANPRVQGYVIKIFAILSGELRRESASIPSEVKFGLLTLWLPLCCHGSNGLSYPIMTGLEKVEAERAMDEVISSLPAIDQELILTNWFQEFTVSTSDWPNLQVSYDRWCQYTRKLA</sequence>